<sequence>MTILIKGGWIVDPSQKINEPMDILVSEGKIERIEKDIDVRGCEVFDARGKYVTPGLIDMHVHFREPGFEQKETIETGARAAVAGGFSTAVCMPNTNPVIDNLKTAAFIKEKASRAACNVLMMGSITKNLDGKEKSPYRELQEGGIVGITDDGKTVMNAGVLYEAMAEAAALNLLVSSHCEDIHLVYDRSIHRGEVSKQLNLMGIPAIAEEIIIQRDLMLAEATGARLHIQHISTKKGVDLVRQAKKKGIKVSAEAAPHHFLLWDEAVLKHGTMAKMSPPLRTKEDVEGIIQGLLDGTIDVIATDHAPHTEKDKDQDLIYAANGIIGLETALGIALTALVHERGMTLTQLVECMSCKPAKLLNIPGGTLAAGSPADITIMDIHREWTVDEKQMYSKARNMPFHGLKLQGKAICTIVKGVVKYTEA</sequence>
<reference evidence="9" key="1">
    <citation type="submission" date="2016-11" db="EMBL/GenBank/DDBJ databases">
        <authorList>
            <person name="Varghese N."/>
            <person name="Submissions S."/>
        </authorList>
    </citation>
    <scope>NUCLEOTIDE SEQUENCE [LARGE SCALE GENOMIC DNA]</scope>
    <source>
        <strain evidence="9">DSM 17957</strain>
    </source>
</reference>
<keyword evidence="9" id="KW-1185">Reference proteome</keyword>
<dbReference type="PROSITE" id="PS00482">
    <property type="entry name" value="DIHYDROOROTASE_1"/>
    <property type="match status" value="1"/>
</dbReference>
<evidence type="ECO:0000256" key="6">
    <source>
        <dbReference type="HAMAP-Rule" id="MF_00220"/>
    </source>
</evidence>
<comment type="function">
    <text evidence="1 6">Catalyzes the reversible cyclization of carbamoyl aspartate to dihydroorotate.</text>
</comment>
<protein>
    <recommendedName>
        <fullName evidence="6">Dihydroorotase</fullName>
        <shortName evidence="6">DHOase</shortName>
        <ecNumber evidence="6">3.5.2.3</ecNumber>
    </recommendedName>
</protein>
<dbReference type="EC" id="3.5.2.3" evidence="6"/>
<dbReference type="GO" id="GO:0004038">
    <property type="term" value="F:allantoinase activity"/>
    <property type="evidence" value="ECO:0007669"/>
    <property type="project" value="TreeGrafter"/>
</dbReference>
<feature type="active site" evidence="6">
    <location>
        <position position="304"/>
    </location>
</feature>
<dbReference type="Pfam" id="PF12890">
    <property type="entry name" value="DHOase"/>
    <property type="match status" value="1"/>
</dbReference>
<proteinExistence type="inferred from homology"/>
<dbReference type="CDD" id="cd01317">
    <property type="entry name" value="DHOase_IIa"/>
    <property type="match status" value="1"/>
</dbReference>
<dbReference type="OrthoDB" id="9765462at2"/>
<evidence type="ECO:0000256" key="3">
    <source>
        <dbReference type="ARBA" id="ARBA00022723"/>
    </source>
</evidence>
<dbReference type="GO" id="GO:0006145">
    <property type="term" value="P:purine nucleobase catabolic process"/>
    <property type="evidence" value="ECO:0007669"/>
    <property type="project" value="TreeGrafter"/>
</dbReference>
<dbReference type="GO" id="GO:0005737">
    <property type="term" value="C:cytoplasm"/>
    <property type="evidence" value="ECO:0007669"/>
    <property type="project" value="TreeGrafter"/>
</dbReference>
<comment type="pathway">
    <text evidence="6">Pyrimidine metabolism; UMP biosynthesis via de novo pathway; (S)-dihydroorotate from bicarbonate: step 3/3.</text>
</comment>
<dbReference type="PANTHER" id="PTHR43668">
    <property type="entry name" value="ALLANTOINASE"/>
    <property type="match status" value="1"/>
</dbReference>
<evidence type="ECO:0000256" key="1">
    <source>
        <dbReference type="ARBA" id="ARBA00002368"/>
    </source>
</evidence>
<dbReference type="SUPFAM" id="SSF51556">
    <property type="entry name" value="Metallo-dependent hydrolases"/>
    <property type="match status" value="1"/>
</dbReference>
<keyword evidence="5 6" id="KW-0665">Pyrimidine biosynthesis</keyword>
<keyword evidence="4 6" id="KW-0378">Hydrolase</keyword>
<feature type="binding site" evidence="6">
    <location>
        <position position="178"/>
    </location>
    <ligand>
        <name>Zn(2+)</name>
        <dbReference type="ChEBI" id="CHEBI:29105"/>
        <label>2</label>
    </ligand>
</feature>
<evidence type="ECO:0000256" key="5">
    <source>
        <dbReference type="ARBA" id="ARBA00022975"/>
    </source>
</evidence>
<evidence type="ECO:0000313" key="8">
    <source>
        <dbReference type="EMBL" id="SHJ67524.1"/>
    </source>
</evidence>
<evidence type="ECO:0000259" key="7">
    <source>
        <dbReference type="Pfam" id="PF12890"/>
    </source>
</evidence>
<accession>A0A1M6L8P1</accession>
<comment type="caution">
    <text evidence="6">Lacks conserved residue(s) required for the propagation of feature annotation.</text>
</comment>
<comment type="cofactor">
    <cofactor evidence="6">
        <name>Zn(2+)</name>
        <dbReference type="ChEBI" id="CHEBI:29105"/>
    </cofactor>
    <text evidence="6">Binds 2 Zn(2+) ions per subunit.</text>
</comment>
<dbReference type="HAMAP" id="MF_00220_B">
    <property type="entry name" value="PyrC_classI_B"/>
    <property type="match status" value="1"/>
</dbReference>
<feature type="binding site" evidence="6">
    <location>
        <position position="304"/>
    </location>
    <ligand>
        <name>Zn(2+)</name>
        <dbReference type="ChEBI" id="CHEBI:29105"/>
        <label>1</label>
    </ligand>
</feature>
<dbReference type="GO" id="GO:0004151">
    <property type="term" value="F:dihydroorotase activity"/>
    <property type="evidence" value="ECO:0007669"/>
    <property type="project" value="UniProtKB-UniRule"/>
</dbReference>
<comment type="catalytic activity">
    <reaction evidence="6">
        <text>(S)-dihydroorotate + H2O = N-carbamoyl-L-aspartate + H(+)</text>
        <dbReference type="Rhea" id="RHEA:24296"/>
        <dbReference type="ChEBI" id="CHEBI:15377"/>
        <dbReference type="ChEBI" id="CHEBI:15378"/>
        <dbReference type="ChEBI" id="CHEBI:30864"/>
        <dbReference type="ChEBI" id="CHEBI:32814"/>
        <dbReference type="EC" id="3.5.2.3"/>
    </reaction>
</comment>
<dbReference type="STRING" id="1121919.SAMN02745975_02606"/>
<keyword evidence="6" id="KW-0862">Zinc</keyword>
<name>A0A1M6L8P1_9FIRM</name>
<dbReference type="AlphaFoldDB" id="A0A1M6L8P1"/>
<dbReference type="Proteomes" id="UP000184536">
    <property type="component" value="Unassembled WGS sequence"/>
</dbReference>
<dbReference type="Gene3D" id="3.20.20.140">
    <property type="entry name" value="Metal-dependent hydrolases"/>
    <property type="match status" value="1"/>
</dbReference>
<feature type="binding site" evidence="6">
    <location>
        <position position="94"/>
    </location>
    <ligand>
        <name>substrate</name>
    </ligand>
</feature>
<comment type="similarity">
    <text evidence="2 6">Belongs to the metallo-dependent hydrolases superfamily. DHOase family. Class I DHOase subfamily.</text>
</comment>
<dbReference type="InterPro" id="IPR032466">
    <property type="entry name" value="Metal_Hydrolase"/>
</dbReference>
<dbReference type="PANTHER" id="PTHR43668:SF2">
    <property type="entry name" value="ALLANTOINASE"/>
    <property type="match status" value="1"/>
</dbReference>
<dbReference type="RefSeq" id="WP_110941701.1">
    <property type="nucleotide sequence ID" value="NZ_FQZV01000035.1"/>
</dbReference>
<dbReference type="NCBIfam" id="TIGR00857">
    <property type="entry name" value="pyrC_multi"/>
    <property type="match status" value="1"/>
</dbReference>
<evidence type="ECO:0000313" key="9">
    <source>
        <dbReference type="Proteomes" id="UP000184536"/>
    </source>
</evidence>
<dbReference type="GO" id="GO:0008270">
    <property type="term" value="F:zinc ion binding"/>
    <property type="evidence" value="ECO:0007669"/>
    <property type="project" value="UniProtKB-UniRule"/>
</dbReference>
<feature type="binding site" evidence="6">
    <location>
        <position position="62"/>
    </location>
    <ligand>
        <name>Zn(2+)</name>
        <dbReference type="ChEBI" id="CHEBI:29105"/>
        <label>1</label>
    </ligand>
</feature>
<dbReference type="Gene3D" id="2.30.40.10">
    <property type="entry name" value="Urease, subunit C, domain 1"/>
    <property type="match status" value="1"/>
</dbReference>
<dbReference type="InterPro" id="IPR050138">
    <property type="entry name" value="DHOase/Allantoinase_Hydrolase"/>
</dbReference>
<gene>
    <name evidence="6" type="primary">pyrC</name>
    <name evidence="8" type="ORF">SAMN02745975_02606</name>
</gene>
<dbReference type="PROSITE" id="PS00483">
    <property type="entry name" value="DIHYDROOROTASE_2"/>
    <property type="match status" value="1"/>
</dbReference>
<feature type="binding site" evidence="6">
    <location>
        <position position="231"/>
    </location>
    <ligand>
        <name>Zn(2+)</name>
        <dbReference type="ChEBI" id="CHEBI:29105"/>
        <label>2</label>
    </ligand>
</feature>
<dbReference type="InterPro" id="IPR024403">
    <property type="entry name" value="DHOase_cat"/>
</dbReference>
<evidence type="ECO:0000256" key="2">
    <source>
        <dbReference type="ARBA" id="ARBA00010286"/>
    </source>
</evidence>
<evidence type="ECO:0000256" key="4">
    <source>
        <dbReference type="ARBA" id="ARBA00022801"/>
    </source>
</evidence>
<dbReference type="InterPro" id="IPR002195">
    <property type="entry name" value="Dihydroorotase_CS"/>
</dbReference>
<dbReference type="UniPathway" id="UPA00070">
    <property type="reaction ID" value="UER00117"/>
</dbReference>
<feature type="binding site" evidence="6">
    <location>
        <position position="60"/>
    </location>
    <ligand>
        <name>Zn(2+)</name>
        <dbReference type="ChEBI" id="CHEBI:29105"/>
        <label>1</label>
    </ligand>
</feature>
<dbReference type="InterPro" id="IPR004722">
    <property type="entry name" value="DHOase"/>
</dbReference>
<feature type="binding site" evidence="6">
    <location>
        <begin position="62"/>
        <end position="64"/>
    </location>
    <ligand>
        <name>substrate</name>
    </ligand>
</feature>
<feature type="domain" description="Dihydroorotase catalytic" evidence="7">
    <location>
        <begin position="49"/>
        <end position="236"/>
    </location>
</feature>
<dbReference type="EMBL" id="FQZV01000035">
    <property type="protein sequence ID" value="SHJ67524.1"/>
    <property type="molecule type" value="Genomic_DNA"/>
</dbReference>
<keyword evidence="3 6" id="KW-0479">Metal-binding</keyword>
<dbReference type="GO" id="GO:0044205">
    <property type="term" value="P:'de novo' UMP biosynthetic process"/>
    <property type="evidence" value="ECO:0007669"/>
    <property type="project" value="UniProtKB-UniRule"/>
</dbReference>
<dbReference type="InterPro" id="IPR011059">
    <property type="entry name" value="Metal-dep_hydrolase_composite"/>
</dbReference>
<feature type="binding site" evidence="6">
    <location>
        <position position="151"/>
    </location>
    <ligand>
        <name>Zn(2+)</name>
        <dbReference type="ChEBI" id="CHEBI:29105"/>
        <label>1</label>
    </ligand>
</feature>
<dbReference type="SUPFAM" id="SSF51338">
    <property type="entry name" value="Composite domain of metallo-dependent hydrolases"/>
    <property type="match status" value="1"/>
</dbReference>
<feature type="binding site" evidence="6">
    <location>
        <position position="151"/>
    </location>
    <ligand>
        <name>Zn(2+)</name>
        <dbReference type="ChEBI" id="CHEBI:29105"/>
        <label>2</label>
    </ligand>
</feature>
<feature type="binding site" evidence="6">
    <location>
        <position position="308"/>
    </location>
    <ligand>
        <name>substrate</name>
    </ligand>
</feature>
<organism evidence="8 9">
    <name type="scientific">Geosporobacter subterraneus DSM 17957</name>
    <dbReference type="NCBI Taxonomy" id="1121919"/>
    <lineage>
        <taxon>Bacteria</taxon>
        <taxon>Bacillati</taxon>
        <taxon>Bacillota</taxon>
        <taxon>Clostridia</taxon>
        <taxon>Peptostreptococcales</taxon>
        <taxon>Thermotaleaceae</taxon>
        <taxon>Geosporobacter</taxon>
    </lineage>
</organism>